<accession>A0A6J3M5B0</accession>
<reference evidence="2" key="1">
    <citation type="submission" date="2020-01" db="EMBL/GenBank/DDBJ databases">
        <authorList>
            <consortium name="DOE Joint Genome Institute"/>
            <person name="Haridas S."/>
            <person name="Albert R."/>
            <person name="Binder M."/>
            <person name="Bloem J."/>
            <person name="Labutti K."/>
            <person name="Salamov A."/>
            <person name="Andreopoulos B."/>
            <person name="Baker S.E."/>
            <person name="Barry K."/>
            <person name="Bills G."/>
            <person name="Bluhm B.H."/>
            <person name="Cannon C."/>
            <person name="Castanera R."/>
            <person name="Culley D.E."/>
            <person name="Daum C."/>
            <person name="Ezra D."/>
            <person name="Gonzalez J.B."/>
            <person name="Henrissat B."/>
            <person name="Kuo A."/>
            <person name="Liang C."/>
            <person name="Lipzen A."/>
            <person name="Lutzoni F."/>
            <person name="Magnuson J."/>
            <person name="Mondo S."/>
            <person name="Nolan M."/>
            <person name="Ohm R."/>
            <person name="Pangilinan J."/>
            <person name="Park H.-J."/>
            <person name="Ramirez L."/>
            <person name="Alfaro M."/>
            <person name="Sun H."/>
            <person name="Tritt A."/>
            <person name="Yoshinaga Y."/>
            <person name="Zwiers L.-H."/>
            <person name="Turgeon B.G."/>
            <person name="Goodwin S.B."/>
            <person name="Spatafora J.W."/>
            <person name="Crous P.W."/>
            <person name="Grigoriev I.V."/>
        </authorList>
    </citation>
    <scope>NUCLEOTIDE SEQUENCE</scope>
    <source>
        <strain evidence="2">CBS 342.82</strain>
    </source>
</reference>
<keyword evidence="1" id="KW-1185">Reference proteome</keyword>
<reference evidence="2" key="3">
    <citation type="submission" date="2025-08" db="UniProtKB">
        <authorList>
            <consortium name="RefSeq"/>
        </authorList>
    </citation>
    <scope>IDENTIFICATION</scope>
    <source>
        <strain evidence="2">CBS 342.82</strain>
    </source>
</reference>
<name>A0A6J3M5B0_9PEZI</name>
<dbReference type="AlphaFoldDB" id="A0A6J3M5B0"/>
<sequence length="180" mass="20223">MPFAAPEVCLLSTICIYLWYLYPAWRRCSSLRDYCRMHPLGITDKRARRSGRPTTARSNLTPGFLVQRDLSPPPGACSSAFGSKAVRTVDLLLEHDRTEIPRPRPGAYQAGREARCNTVLHYFSVSTHTHTYIYICGLVWQGTHQLPDPAKQSTFNSGRDANVGERIIESEAHVSMMRAA</sequence>
<proteinExistence type="predicted"/>
<gene>
    <name evidence="2" type="ORF">K489DRAFT_190231</name>
</gene>
<evidence type="ECO:0000313" key="1">
    <source>
        <dbReference type="Proteomes" id="UP000504637"/>
    </source>
</evidence>
<dbReference type="GeneID" id="54357323"/>
<dbReference type="RefSeq" id="XP_033460271.1">
    <property type="nucleotide sequence ID" value="XM_033599524.1"/>
</dbReference>
<reference evidence="2" key="2">
    <citation type="submission" date="2020-04" db="EMBL/GenBank/DDBJ databases">
        <authorList>
            <consortium name="NCBI Genome Project"/>
        </authorList>
    </citation>
    <scope>NUCLEOTIDE SEQUENCE</scope>
    <source>
        <strain evidence="2">CBS 342.82</strain>
    </source>
</reference>
<protein>
    <submittedName>
        <fullName evidence="2">Uncharacterized protein</fullName>
    </submittedName>
</protein>
<organism evidence="2">
    <name type="scientific">Dissoconium aciculare CBS 342.82</name>
    <dbReference type="NCBI Taxonomy" id="1314786"/>
    <lineage>
        <taxon>Eukaryota</taxon>
        <taxon>Fungi</taxon>
        <taxon>Dikarya</taxon>
        <taxon>Ascomycota</taxon>
        <taxon>Pezizomycotina</taxon>
        <taxon>Dothideomycetes</taxon>
        <taxon>Dothideomycetidae</taxon>
        <taxon>Mycosphaerellales</taxon>
        <taxon>Dissoconiaceae</taxon>
        <taxon>Dissoconium</taxon>
    </lineage>
</organism>
<evidence type="ECO:0000313" key="2">
    <source>
        <dbReference type="RefSeq" id="XP_033460271.1"/>
    </source>
</evidence>
<dbReference type="Proteomes" id="UP000504637">
    <property type="component" value="Unplaced"/>
</dbReference>